<dbReference type="Pfam" id="PF03883">
    <property type="entry name" value="H2O2_YaaD"/>
    <property type="match status" value="1"/>
</dbReference>
<feature type="non-terminal residue" evidence="1">
    <location>
        <position position="1"/>
    </location>
</feature>
<gene>
    <name evidence="1" type="primary">yaaA</name>
    <name evidence="1" type="ORF">H9849_08495</name>
</gene>
<organism evidence="1 2">
    <name type="scientific">Candidatus Anaerobutyricum stercoripullorum</name>
    <dbReference type="NCBI Taxonomy" id="2838456"/>
    <lineage>
        <taxon>Bacteria</taxon>
        <taxon>Bacillati</taxon>
        <taxon>Bacillota</taxon>
        <taxon>Clostridia</taxon>
        <taxon>Lachnospirales</taxon>
        <taxon>Lachnospiraceae</taxon>
        <taxon>Anaerobutyricum</taxon>
    </lineage>
</organism>
<sequence length="62" mass="7114">KMARGEMVRFMAEQKVETAEGLKAFEGLGYRFAGEYSDEETFVFLKNMIFTGKAGQQYGKYK</sequence>
<dbReference type="InterPro" id="IPR005583">
    <property type="entry name" value="YaaA"/>
</dbReference>
<reference evidence="1" key="2">
    <citation type="submission" date="2021-04" db="EMBL/GenBank/DDBJ databases">
        <authorList>
            <person name="Gilroy R."/>
        </authorList>
    </citation>
    <scope>NUCLEOTIDE SEQUENCE</scope>
    <source>
        <strain evidence="1">ChiSxjej3B15-1167</strain>
    </source>
</reference>
<name>A0A9D2BEB1_9FIRM</name>
<dbReference type="Proteomes" id="UP000886805">
    <property type="component" value="Unassembled WGS sequence"/>
</dbReference>
<dbReference type="EMBL" id="DXEQ01000254">
    <property type="protein sequence ID" value="HIX73046.1"/>
    <property type="molecule type" value="Genomic_DNA"/>
</dbReference>
<accession>A0A9D2BEB1</accession>
<dbReference type="AlphaFoldDB" id="A0A9D2BEB1"/>
<protein>
    <submittedName>
        <fullName evidence="1">Peroxide stress protein YaaA</fullName>
    </submittedName>
</protein>
<reference evidence="1" key="1">
    <citation type="journal article" date="2021" name="PeerJ">
        <title>Extensive microbial diversity within the chicken gut microbiome revealed by metagenomics and culture.</title>
        <authorList>
            <person name="Gilroy R."/>
            <person name="Ravi A."/>
            <person name="Getino M."/>
            <person name="Pursley I."/>
            <person name="Horton D.L."/>
            <person name="Alikhan N.F."/>
            <person name="Baker D."/>
            <person name="Gharbi K."/>
            <person name="Hall N."/>
            <person name="Watson M."/>
            <person name="Adriaenssens E.M."/>
            <person name="Foster-Nyarko E."/>
            <person name="Jarju S."/>
            <person name="Secka A."/>
            <person name="Antonio M."/>
            <person name="Oren A."/>
            <person name="Chaudhuri R.R."/>
            <person name="La Ragione R."/>
            <person name="Hildebrand F."/>
            <person name="Pallen M.J."/>
        </authorList>
    </citation>
    <scope>NUCLEOTIDE SEQUENCE</scope>
    <source>
        <strain evidence="1">ChiSxjej3B15-1167</strain>
    </source>
</reference>
<evidence type="ECO:0000313" key="2">
    <source>
        <dbReference type="Proteomes" id="UP000886805"/>
    </source>
</evidence>
<comment type="caution">
    <text evidence="1">The sequence shown here is derived from an EMBL/GenBank/DDBJ whole genome shotgun (WGS) entry which is preliminary data.</text>
</comment>
<proteinExistence type="predicted"/>
<evidence type="ECO:0000313" key="1">
    <source>
        <dbReference type="EMBL" id="HIX73046.1"/>
    </source>
</evidence>